<gene>
    <name evidence="2" type="ORF">IC229_24370</name>
</gene>
<feature type="region of interest" description="Disordered" evidence="1">
    <location>
        <begin position="218"/>
        <end position="242"/>
    </location>
</feature>
<dbReference type="Proteomes" id="UP000598820">
    <property type="component" value="Unassembled WGS sequence"/>
</dbReference>
<comment type="caution">
    <text evidence="2">The sequence shown here is derived from an EMBL/GenBank/DDBJ whole genome shotgun (WGS) entry which is preliminary data.</text>
</comment>
<protein>
    <submittedName>
        <fullName evidence="2">Uncharacterized protein</fullName>
    </submittedName>
</protein>
<keyword evidence="3" id="KW-1185">Reference proteome</keyword>
<dbReference type="RefSeq" id="WP_190889794.1">
    <property type="nucleotide sequence ID" value="NZ_JACWZY010000025.1"/>
</dbReference>
<proteinExistence type="predicted"/>
<sequence length="488" mass="49307">MKKLHVITIYLLLIGGSGMAQMRISDKPASSTLASTTLNANSLLELESSTRALLLPRLTQTQIDAMQGVPAGMLVYNSTTNLLNIRSNTGWVTLAQAANAASATNPWSSSGTVAYTNQTVGIGINNPFSRLANTSANTLDSQGFGANPESLSWRATQPGYAGVFQNSGTLTNNNGLLVKVTASNSTALEVGQGTQGANATPLLVVKSNGRVGIGTNNPFSQLANNSGNTTGTDGNGGNSGSFSWSVTQPGYAGQIYNGGTSASSNGLVVKVNSNSATAFDVAQGAQNGAATPLLTVKSSGRVGIGTSTPQSPLDVIGTISASTLNVNGTISTGTLDVNGVISAGTLGVNGAISASTLGVNGAISTGTLSASGAISASSLDVNGIISASTLNVNGTISAGAFNMGIQYIYEDYTQQAGYIFKYVKTCPSGTKVIGGGGGHRDLNTAADDIVVNYTGPDPVNANAWAVIVKNIGTSDRGVRAYVICAKVQ</sequence>
<dbReference type="EMBL" id="JACWZY010000025">
    <property type="protein sequence ID" value="MBD2703804.1"/>
    <property type="molecule type" value="Genomic_DNA"/>
</dbReference>
<reference evidence="2" key="1">
    <citation type="submission" date="2020-09" db="EMBL/GenBank/DDBJ databases">
        <authorList>
            <person name="Kim M.K."/>
        </authorList>
    </citation>
    <scope>NUCLEOTIDE SEQUENCE</scope>
    <source>
        <strain evidence="2">BT702</strain>
    </source>
</reference>
<dbReference type="AlphaFoldDB" id="A0A926XZE2"/>
<name>A0A926XZE2_9BACT</name>
<organism evidence="2 3">
    <name type="scientific">Spirosoma profusum</name>
    <dbReference type="NCBI Taxonomy" id="2771354"/>
    <lineage>
        <taxon>Bacteria</taxon>
        <taxon>Pseudomonadati</taxon>
        <taxon>Bacteroidota</taxon>
        <taxon>Cytophagia</taxon>
        <taxon>Cytophagales</taxon>
        <taxon>Cytophagaceae</taxon>
        <taxon>Spirosoma</taxon>
    </lineage>
</organism>
<evidence type="ECO:0000313" key="3">
    <source>
        <dbReference type="Proteomes" id="UP000598820"/>
    </source>
</evidence>
<evidence type="ECO:0000313" key="2">
    <source>
        <dbReference type="EMBL" id="MBD2703804.1"/>
    </source>
</evidence>
<accession>A0A926XZE2</accession>
<evidence type="ECO:0000256" key="1">
    <source>
        <dbReference type="SAM" id="MobiDB-lite"/>
    </source>
</evidence>